<evidence type="ECO:0000256" key="7">
    <source>
        <dbReference type="RuleBase" id="RU000461"/>
    </source>
</evidence>
<keyword evidence="7" id="KW-0503">Monooxygenase</keyword>
<keyword evidence="6 7" id="KW-0408">Iron</keyword>
<keyword evidence="5" id="KW-1133">Transmembrane helix</keyword>
<dbReference type="InterPro" id="IPR001128">
    <property type="entry name" value="Cyt_P450"/>
</dbReference>
<evidence type="ECO:0000313" key="8">
    <source>
        <dbReference type="EMBL" id="KAJ6302102.1"/>
    </source>
</evidence>
<keyword evidence="9" id="KW-1185">Reference proteome</keyword>
<evidence type="ECO:0000256" key="1">
    <source>
        <dbReference type="ARBA" id="ARBA00004167"/>
    </source>
</evidence>
<evidence type="ECO:0000256" key="5">
    <source>
        <dbReference type="ARBA" id="ARBA00022989"/>
    </source>
</evidence>
<keyword evidence="7" id="KW-0349">Heme</keyword>
<dbReference type="PROSITE" id="PS00086">
    <property type="entry name" value="CYTOCHROME_P450"/>
    <property type="match status" value="1"/>
</dbReference>
<gene>
    <name evidence="8" type="ORF">OIU77_016237</name>
</gene>
<dbReference type="Gene3D" id="1.10.630.10">
    <property type="entry name" value="Cytochrome P450"/>
    <property type="match status" value="2"/>
</dbReference>
<dbReference type="InterPro" id="IPR036396">
    <property type="entry name" value="Cyt_P450_sf"/>
</dbReference>
<dbReference type="InterPro" id="IPR017972">
    <property type="entry name" value="Cyt_P450_CS"/>
</dbReference>
<evidence type="ECO:0000256" key="3">
    <source>
        <dbReference type="ARBA" id="ARBA00022692"/>
    </source>
</evidence>
<keyword evidence="4 7" id="KW-0479">Metal-binding</keyword>
<dbReference type="PRINTS" id="PR00385">
    <property type="entry name" value="P450"/>
</dbReference>
<comment type="caution">
    <text evidence="8">The sequence shown here is derived from an EMBL/GenBank/DDBJ whole genome shotgun (WGS) entry which is preliminary data.</text>
</comment>
<evidence type="ECO:0008006" key="10">
    <source>
        <dbReference type="Google" id="ProtNLM"/>
    </source>
</evidence>
<dbReference type="EMBL" id="JAPFFI010000027">
    <property type="protein sequence ID" value="KAJ6302102.1"/>
    <property type="molecule type" value="Genomic_DNA"/>
</dbReference>
<protein>
    <recommendedName>
        <fullName evidence="10">Cytochrome P450</fullName>
    </recommendedName>
</protein>
<dbReference type="PANTHER" id="PTHR24286:SF159">
    <property type="entry name" value="CYTOCHROME P450, FAMILY 724, SUBFAMILY A, POLYPEPTIDE 1"/>
    <property type="match status" value="1"/>
</dbReference>
<reference evidence="8" key="2">
    <citation type="journal article" date="2023" name="Int. J. Mol. Sci.">
        <title>De Novo Assembly and Annotation of 11 Diverse Shrub Willow (Salix) Genomes Reveals Novel Gene Organization in Sex-Linked Regions.</title>
        <authorList>
            <person name="Hyden B."/>
            <person name="Feng K."/>
            <person name="Yates T.B."/>
            <person name="Jawdy S."/>
            <person name="Cereghino C."/>
            <person name="Smart L.B."/>
            <person name="Muchero W."/>
        </authorList>
    </citation>
    <scope>NUCLEOTIDE SEQUENCE</scope>
    <source>
        <tissue evidence="8">Shoot tip</tissue>
    </source>
</reference>
<evidence type="ECO:0000256" key="2">
    <source>
        <dbReference type="ARBA" id="ARBA00010617"/>
    </source>
</evidence>
<comment type="subcellular location">
    <subcellularLocation>
        <location evidence="1">Membrane</location>
        <topology evidence="1">Single-pass membrane protein</topology>
    </subcellularLocation>
</comment>
<evidence type="ECO:0000256" key="4">
    <source>
        <dbReference type="ARBA" id="ARBA00022723"/>
    </source>
</evidence>
<accession>A0ABQ8ZJQ4</accession>
<keyword evidence="3" id="KW-0812">Transmembrane</keyword>
<comment type="similarity">
    <text evidence="2 7">Belongs to the cytochrome P450 family.</text>
</comment>
<reference evidence="8" key="1">
    <citation type="submission" date="2022-10" db="EMBL/GenBank/DDBJ databases">
        <authorList>
            <person name="Hyden B.L."/>
            <person name="Feng K."/>
            <person name="Yates T."/>
            <person name="Jawdy S."/>
            <person name="Smart L.B."/>
            <person name="Muchero W."/>
        </authorList>
    </citation>
    <scope>NUCLEOTIDE SEQUENCE</scope>
    <source>
        <tissue evidence="8">Shoot tip</tissue>
    </source>
</reference>
<keyword evidence="5" id="KW-0472">Membrane</keyword>
<evidence type="ECO:0000256" key="6">
    <source>
        <dbReference type="ARBA" id="ARBA00023004"/>
    </source>
</evidence>
<proteinExistence type="inferred from homology"/>
<keyword evidence="7" id="KW-0560">Oxidoreductase</keyword>
<name>A0ABQ8ZJQ4_9ROSI</name>
<dbReference type="Proteomes" id="UP001141253">
    <property type="component" value="Chromosome 16"/>
</dbReference>
<dbReference type="PANTHER" id="PTHR24286">
    <property type="entry name" value="CYTOCHROME P450 26"/>
    <property type="match status" value="1"/>
</dbReference>
<sequence length="312" mass="35672">MGFPFVGETLALLKPHSSNSMGTFLQERVSRKLRNFVVTFTTLSKSSPRFLNFAENLAISMLDSWKGRKEIDFLKEIRKLTLSLMVKSVLSIEPEEPRALRILDDFRTYMKGFVSLPLNFPGSSYSKAVKARTRLASTMKGIINEREKEKVGLIRGDFLDVILSKREILTDGQIVSVALDILLGGYETTSTLIALIVYFLGHVPKAFQTLKVIPVLSSPHLDPSLHESPLKFNPWRWKNQETRKKVMPFGGGPRLCPGAELAKVEIAFFLHHLVLNYRWKIREDEFPVAYPYVEFRRGLLLEVEPAQEEFRK</sequence>
<organism evidence="8 9">
    <name type="scientific">Salix suchowensis</name>
    <dbReference type="NCBI Taxonomy" id="1278906"/>
    <lineage>
        <taxon>Eukaryota</taxon>
        <taxon>Viridiplantae</taxon>
        <taxon>Streptophyta</taxon>
        <taxon>Embryophyta</taxon>
        <taxon>Tracheophyta</taxon>
        <taxon>Spermatophyta</taxon>
        <taxon>Magnoliopsida</taxon>
        <taxon>eudicotyledons</taxon>
        <taxon>Gunneridae</taxon>
        <taxon>Pentapetalae</taxon>
        <taxon>rosids</taxon>
        <taxon>fabids</taxon>
        <taxon>Malpighiales</taxon>
        <taxon>Salicaceae</taxon>
        <taxon>Saliceae</taxon>
        <taxon>Salix</taxon>
    </lineage>
</organism>
<evidence type="ECO:0000313" key="9">
    <source>
        <dbReference type="Proteomes" id="UP001141253"/>
    </source>
</evidence>
<dbReference type="Pfam" id="PF00067">
    <property type="entry name" value="p450"/>
    <property type="match status" value="2"/>
</dbReference>
<dbReference type="SUPFAM" id="SSF48264">
    <property type="entry name" value="Cytochrome P450"/>
    <property type="match status" value="1"/>
</dbReference>